<sequence>MANQNLGKLDRILRFALAFWWLGPWAPHFNGDVYNILIAVVGWIALVESFLGWCWLHTAFHIDNKNQ</sequence>
<keyword evidence="1" id="KW-0472">Membrane</keyword>
<dbReference type="AlphaFoldDB" id="A0A1F6XIJ5"/>
<feature type="domain" description="Inner membrane protein YgaP-like transmembrane" evidence="2">
    <location>
        <begin position="4"/>
        <end position="64"/>
    </location>
</feature>
<proteinExistence type="predicted"/>
<protein>
    <recommendedName>
        <fullName evidence="2">Inner membrane protein YgaP-like transmembrane domain-containing protein</fullName>
    </recommendedName>
</protein>
<comment type="caution">
    <text evidence="3">The sequence shown here is derived from an EMBL/GenBank/DDBJ whole genome shotgun (WGS) entry which is preliminary data.</text>
</comment>
<gene>
    <name evidence="3" type="ORF">A3A03_03700</name>
</gene>
<evidence type="ECO:0000256" key="1">
    <source>
        <dbReference type="SAM" id="Phobius"/>
    </source>
</evidence>
<dbReference type="Proteomes" id="UP000176629">
    <property type="component" value="Unassembled WGS sequence"/>
</dbReference>
<organism evidence="3 4">
    <name type="scientific">Candidatus Nomurabacteria bacterium RIFCSPLOWO2_01_FULL_40_18</name>
    <dbReference type="NCBI Taxonomy" id="1801773"/>
    <lineage>
        <taxon>Bacteria</taxon>
        <taxon>Candidatus Nomuraibacteriota</taxon>
    </lineage>
</organism>
<keyword evidence="1" id="KW-0812">Transmembrane</keyword>
<evidence type="ECO:0000313" key="3">
    <source>
        <dbReference type="EMBL" id="OGI93943.1"/>
    </source>
</evidence>
<feature type="transmembrane region" description="Helical" evidence="1">
    <location>
        <begin position="36"/>
        <end position="56"/>
    </location>
</feature>
<dbReference type="EMBL" id="MFUX01000035">
    <property type="protein sequence ID" value="OGI93943.1"/>
    <property type="molecule type" value="Genomic_DNA"/>
</dbReference>
<keyword evidence="1" id="KW-1133">Transmembrane helix</keyword>
<reference evidence="3 4" key="1">
    <citation type="journal article" date="2016" name="Nat. Commun.">
        <title>Thousands of microbial genomes shed light on interconnected biogeochemical processes in an aquifer system.</title>
        <authorList>
            <person name="Anantharaman K."/>
            <person name="Brown C.T."/>
            <person name="Hug L.A."/>
            <person name="Sharon I."/>
            <person name="Castelle C.J."/>
            <person name="Probst A.J."/>
            <person name="Thomas B.C."/>
            <person name="Singh A."/>
            <person name="Wilkins M.J."/>
            <person name="Karaoz U."/>
            <person name="Brodie E.L."/>
            <person name="Williams K.H."/>
            <person name="Hubbard S.S."/>
            <person name="Banfield J.F."/>
        </authorList>
    </citation>
    <scope>NUCLEOTIDE SEQUENCE [LARGE SCALE GENOMIC DNA]</scope>
</reference>
<feature type="transmembrane region" description="Helical" evidence="1">
    <location>
        <begin position="12"/>
        <end position="30"/>
    </location>
</feature>
<accession>A0A1F6XIJ5</accession>
<evidence type="ECO:0000259" key="2">
    <source>
        <dbReference type="Pfam" id="PF11127"/>
    </source>
</evidence>
<name>A0A1F6XIJ5_9BACT</name>
<dbReference type="InterPro" id="IPR021309">
    <property type="entry name" value="YgaP-like_TM"/>
</dbReference>
<dbReference type="Pfam" id="PF11127">
    <property type="entry name" value="YgaP-like_TM"/>
    <property type="match status" value="1"/>
</dbReference>
<evidence type="ECO:0000313" key="4">
    <source>
        <dbReference type="Proteomes" id="UP000176629"/>
    </source>
</evidence>
<dbReference type="STRING" id="1801773.A3A03_03700"/>